<proteinExistence type="predicted"/>
<dbReference type="EMBL" id="SHMP01000003">
    <property type="protein sequence ID" value="RZV11592.1"/>
    <property type="molecule type" value="Genomic_DNA"/>
</dbReference>
<sequence>MVAVTLDRIDRNGVVSESTSGRKIVPEPAAETDTDPNTPCRVRVRWMGDRSVRVSLDVGTCSDRWRGFGDVSDDRTGSVGGNDRIRSASPRRSFEVSQYTYWVVKPLQRVRDSAEDVTAPRTGSESGSASVTSPTSRSTPTNCRPCSILAPPNTIVTGSQCTPARTPVLRHTVCCQSVPVQPRPVLRLHRYIGTADRISISIGSIVTIDITSRETTVDRGYIPLTVVA</sequence>
<organism evidence="2 3">
    <name type="scientific">Natrinema hispanicum</name>
    <dbReference type="NCBI Taxonomy" id="392421"/>
    <lineage>
        <taxon>Archaea</taxon>
        <taxon>Methanobacteriati</taxon>
        <taxon>Methanobacteriota</taxon>
        <taxon>Stenosarchaea group</taxon>
        <taxon>Halobacteria</taxon>
        <taxon>Halobacteriales</taxon>
        <taxon>Natrialbaceae</taxon>
        <taxon>Natrinema</taxon>
    </lineage>
</organism>
<feature type="region of interest" description="Disordered" evidence="1">
    <location>
        <begin position="112"/>
        <end position="144"/>
    </location>
</feature>
<evidence type="ECO:0000313" key="3">
    <source>
        <dbReference type="Proteomes" id="UP000291097"/>
    </source>
</evidence>
<dbReference type="AlphaFoldDB" id="A0A482YI56"/>
<feature type="compositionally biased region" description="Low complexity" evidence="1">
    <location>
        <begin position="122"/>
        <end position="141"/>
    </location>
</feature>
<gene>
    <name evidence="2" type="ORF">BDK88_0472</name>
</gene>
<protein>
    <submittedName>
        <fullName evidence="2">Uncharacterized protein</fullName>
    </submittedName>
</protein>
<name>A0A482YI56_9EURY</name>
<evidence type="ECO:0000256" key="1">
    <source>
        <dbReference type="SAM" id="MobiDB-lite"/>
    </source>
</evidence>
<evidence type="ECO:0000313" key="2">
    <source>
        <dbReference type="EMBL" id="RZV11592.1"/>
    </source>
</evidence>
<accession>A0A482YI56</accession>
<reference evidence="2 3" key="1">
    <citation type="submission" date="2019-02" db="EMBL/GenBank/DDBJ databases">
        <title>Genomic Encyclopedia of Archaeal and Bacterial Type Strains, Phase II (KMG-II): from individual species to whole genera.</title>
        <authorList>
            <person name="Goeker M."/>
        </authorList>
    </citation>
    <scope>NUCLEOTIDE SEQUENCE [LARGE SCALE GENOMIC DNA]</scope>
    <source>
        <strain evidence="2 3">DSM 18328</strain>
    </source>
</reference>
<dbReference type="Proteomes" id="UP000291097">
    <property type="component" value="Unassembled WGS sequence"/>
</dbReference>
<comment type="caution">
    <text evidence="2">The sequence shown here is derived from an EMBL/GenBank/DDBJ whole genome shotgun (WGS) entry which is preliminary data.</text>
</comment>